<evidence type="ECO:0000256" key="1">
    <source>
        <dbReference type="ARBA" id="ARBA00008383"/>
    </source>
</evidence>
<dbReference type="InterPro" id="IPR003673">
    <property type="entry name" value="CoA-Trfase_fam_III"/>
</dbReference>
<dbReference type="PANTHER" id="PTHR48229:SF1">
    <property type="entry name" value="ALPHA METHYLACYL-COA RACEMASE-RELATED"/>
    <property type="match status" value="1"/>
</dbReference>
<dbReference type="AlphaFoldDB" id="A0A4R8QQF8"/>
<dbReference type="InterPro" id="IPR052985">
    <property type="entry name" value="CoA-trans_III_biosynth/detox"/>
</dbReference>
<reference evidence="2 3" key="1">
    <citation type="submission" date="2018-12" db="EMBL/GenBank/DDBJ databases">
        <title>Genome sequence and assembly of Colletotrichum trifolii.</title>
        <authorList>
            <person name="Gan P."/>
            <person name="Shirasu K."/>
        </authorList>
    </citation>
    <scope>NUCLEOTIDE SEQUENCE [LARGE SCALE GENOMIC DNA]</scope>
    <source>
        <strain evidence="2 3">543-2</strain>
    </source>
</reference>
<accession>A0A4R8QQF8</accession>
<protein>
    <submittedName>
        <fullName evidence="2">Uncharacterized protein</fullName>
    </submittedName>
</protein>
<dbReference type="EMBL" id="RYZW01000134">
    <property type="protein sequence ID" value="TDZ41528.1"/>
    <property type="molecule type" value="Genomic_DNA"/>
</dbReference>
<dbReference type="Gene3D" id="3.40.50.10540">
    <property type="entry name" value="Crotonobetainyl-coa:carnitine coa-transferase, domain 1"/>
    <property type="match status" value="1"/>
</dbReference>
<dbReference type="STRING" id="5466.A0A4R8QQF8"/>
<dbReference type="Pfam" id="PF02515">
    <property type="entry name" value="CoA_transf_3"/>
    <property type="match status" value="1"/>
</dbReference>
<keyword evidence="3" id="KW-1185">Reference proteome</keyword>
<dbReference type="Proteomes" id="UP000295703">
    <property type="component" value="Unassembled WGS sequence"/>
</dbReference>
<comment type="caution">
    <text evidence="2">The sequence shown here is derived from an EMBL/GenBank/DDBJ whole genome shotgun (WGS) entry which is preliminary data.</text>
</comment>
<sequence length="257" mass="28446">MSETPYSAVDETRRILDLVLGTVNLPAEAERRARSINVGLDKSTAFLIQAYLATVGGFGKLDPEVKSLLKDTDLLRAQSDPYRRMSANLYETKRPREYYHIHGSLEASTTLRMLGLEPFRPDLKDHDSIVEAIESRVRQFTVEELEAMNAAHGQAGVPALKHEAFLCTPHLARERGRGIVYVSENCFGHRGEWSARPGWQQQIADCVSGVAWEQGRFMGLDEPVVPPFPMSDYGTGCLGAVAAGTLGPEEDYLVEVP</sequence>
<organism evidence="2 3">
    <name type="scientific">Colletotrichum trifolii</name>
    <dbReference type="NCBI Taxonomy" id="5466"/>
    <lineage>
        <taxon>Eukaryota</taxon>
        <taxon>Fungi</taxon>
        <taxon>Dikarya</taxon>
        <taxon>Ascomycota</taxon>
        <taxon>Pezizomycotina</taxon>
        <taxon>Sordariomycetes</taxon>
        <taxon>Hypocreomycetidae</taxon>
        <taxon>Glomerellales</taxon>
        <taxon>Glomerellaceae</taxon>
        <taxon>Colletotrichum</taxon>
        <taxon>Colletotrichum orbiculare species complex</taxon>
    </lineage>
</organism>
<dbReference type="PANTHER" id="PTHR48229">
    <property type="entry name" value="CAIB/BAIF FAMILY ENZYME (AFU_ORTHOLOGUE AFUA_1G05360)-RELATED"/>
    <property type="match status" value="1"/>
</dbReference>
<dbReference type="InterPro" id="IPR023606">
    <property type="entry name" value="CoA-Trfase_III_dom_1_sf"/>
</dbReference>
<gene>
    <name evidence="2" type="ORF">CTRI78_v009569</name>
</gene>
<dbReference type="GO" id="GO:0003824">
    <property type="term" value="F:catalytic activity"/>
    <property type="evidence" value="ECO:0007669"/>
    <property type="project" value="InterPro"/>
</dbReference>
<dbReference type="SUPFAM" id="SSF89796">
    <property type="entry name" value="CoA-transferase family III (CaiB/BaiF)"/>
    <property type="match status" value="2"/>
</dbReference>
<evidence type="ECO:0000313" key="3">
    <source>
        <dbReference type="Proteomes" id="UP000295703"/>
    </source>
</evidence>
<evidence type="ECO:0000313" key="2">
    <source>
        <dbReference type="EMBL" id="TDZ41528.1"/>
    </source>
</evidence>
<name>A0A4R8QQF8_COLTR</name>
<proteinExistence type="inferred from homology"/>
<comment type="similarity">
    <text evidence="1">Belongs to the CoA-transferase III family.</text>
</comment>